<accession>A0ABD2ZTW4</accession>
<evidence type="ECO:0000313" key="2">
    <source>
        <dbReference type="Proteomes" id="UP001630127"/>
    </source>
</evidence>
<dbReference type="Proteomes" id="UP001630127">
    <property type="component" value="Unassembled WGS sequence"/>
</dbReference>
<dbReference type="EMBL" id="JBJUIK010000007">
    <property type="protein sequence ID" value="KAL3522854.1"/>
    <property type="molecule type" value="Genomic_DNA"/>
</dbReference>
<protein>
    <submittedName>
        <fullName evidence="1">Uncharacterized protein</fullName>
    </submittedName>
</protein>
<gene>
    <name evidence="1" type="ORF">ACH5RR_015688</name>
</gene>
<comment type="caution">
    <text evidence="1">The sequence shown here is derived from an EMBL/GenBank/DDBJ whole genome shotgun (WGS) entry which is preliminary data.</text>
</comment>
<organism evidence="1 2">
    <name type="scientific">Cinchona calisaya</name>
    <dbReference type="NCBI Taxonomy" id="153742"/>
    <lineage>
        <taxon>Eukaryota</taxon>
        <taxon>Viridiplantae</taxon>
        <taxon>Streptophyta</taxon>
        <taxon>Embryophyta</taxon>
        <taxon>Tracheophyta</taxon>
        <taxon>Spermatophyta</taxon>
        <taxon>Magnoliopsida</taxon>
        <taxon>eudicotyledons</taxon>
        <taxon>Gunneridae</taxon>
        <taxon>Pentapetalae</taxon>
        <taxon>asterids</taxon>
        <taxon>lamiids</taxon>
        <taxon>Gentianales</taxon>
        <taxon>Rubiaceae</taxon>
        <taxon>Cinchonoideae</taxon>
        <taxon>Cinchoneae</taxon>
        <taxon>Cinchona</taxon>
    </lineage>
</organism>
<name>A0ABD2ZTW4_9GENT</name>
<proteinExistence type="predicted"/>
<dbReference type="AlphaFoldDB" id="A0ABD2ZTW4"/>
<evidence type="ECO:0000313" key="1">
    <source>
        <dbReference type="EMBL" id="KAL3522854.1"/>
    </source>
</evidence>
<reference evidence="1 2" key="1">
    <citation type="submission" date="2024-11" db="EMBL/GenBank/DDBJ databases">
        <title>A near-complete genome assembly of Cinchona calisaya.</title>
        <authorList>
            <person name="Lian D.C."/>
            <person name="Zhao X.W."/>
            <person name="Wei L."/>
        </authorList>
    </citation>
    <scope>NUCLEOTIDE SEQUENCE [LARGE SCALE GENOMIC DNA]</scope>
    <source>
        <tissue evidence="1">Nenye</tissue>
    </source>
</reference>
<keyword evidence="2" id="KW-1185">Reference proteome</keyword>
<sequence>MEPFPKRSNIQLFLDPADKALLDAMSEKWTIVNSEARDELTVEPVRQSLISSSYFSDLKTRSESAPLSQEELRAISKIIGRKLQVMAQQKEVVQFKFPTKKVKKA</sequence>